<dbReference type="SUPFAM" id="SSF53955">
    <property type="entry name" value="Lysozyme-like"/>
    <property type="match status" value="1"/>
</dbReference>
<dbReference type="CDD" id="cd13401">
    <property type="entry name" value="Slt70-like"/>
    <property type="match status" value="1"/>
</dbReference>
<dbReference type="Gene3D" id="1.25.20.10">
    <property type="entry name" value="Bacterial muramidases"/>
    <property type="match status" value="1"/>
</dbReference>
<sequence>MNLCFSPMFSRLFHLVTRFWYGLRVTTVFVLCAFMVNNTAIAKASDSQKSPSRAQPQNDSFDDLILNARDAVRLGDSKKLQASLSRWRQLDGPQSQYVLNDYLGYWEWRQKLVDARQNPLGLDQSALRQWLAARPGQLVSDLLRRDWLQQLARQGQWERFRELYPAWVLRDERDLLCYEQVSQLENRQSSDFRPADWRLQTRQLLLQTAQSKEFPEGCQELLSQAIQQQLFSLHDGLELLRLLFANNRGGAALRLGQQLQAQLALGQSNISLAYERPLELLRQLPAERLKQQPAHQELAVLAIVRLTREQVDEAAQQLTLLAPALSARQQGYLWGQIGMAGAKRLHEQAIDWMEKADASQLNAEILEWKVRAALRAQRWDIVQRAIENMDEPQRRDPTWIYWLGRAYQAQGQAVQAEQQFRVISPQFGFYSKLAQEELGLKIVLPPVATAPSETERQFAQQHPGLKRALKFYALGLRFEGNREWNFALRGLSDRQLLAVADYAKQLQIYDRAINTAERTQQEHDFNLRFLTPYRQELALAAQRAGVDEPFVYGLIRQESRFITDAKSQVGASGLMQLMPATAKYVARKIGWHDFHGQEVNDVGTNLTLGTRYLRMVLDSLDQSPVLATAAYNAGPGRPRAWRARAHYGKAIEGAIFAETIPFTETRDYVKKVLSNTVYYAAQFEGRAQSLKTRLGVIQPTTPQP</sequence>
<dbReference type="Pfam" id="PF14718">
    <property type="entry name" value="SLT_L"/>
    <property type="match status" value="1"/>
</dbReference>
<evidence type="ECO:0000313" key="6">
    <source>
        <dbReference type="Proteomes" id="UP000252357"/>
    </source>
</evidence>
<gene>
    <name evidence="5" type="ORF">DU000_08755</name>
</gene>
<reference evidence="5 6" key="1">
    <citation type="journal article" date="2018" name="Int. J. Syst. Evol. Microbiol.">
        <title>Parvibium lacunae gen. nov., sp. nov., a new member of the family Alcaligenaceae isolated from a freshwater pond.</title>
        <authorList>
            <person name="Chen W.M."/>
            <person name="Xie P.B."/>
            <person name="Hsu M.Y."/>
            <person name="Sheu S.Y."/>
        </authorList>
    </citation>
    <scope>NUCLEOTIDE SEQUENCE [LARGE SCALE GENOMIC DNA]</scope>
    <source>
        <strain evidence="5 6">KMB9</strain>
    </source>
</reference>
<evidence type="ECO:0000313" key="5">
    <source>
        <dbReference type="EMBL" id="RCS57526.1"/>
    </source>
</evidence>
<dbReference type="GO" id="GO:0004553">
    <property type="term" value="F:hydrolase activity, hydrolyzing O-glycosyl compounds"/>
    <property type="evidence" value="ECO:0007669"/>
    <property type="project" value="InterPro"/>
</dbReference>
<dbReference type="AlphaFoldDB" id="A0A368L1T7"/>
<dbReference type="Gene3D" id="1.10.530.10">
    <property type="match status" value="1"/>
</dbReference>
<dbReference type="InterPro" id="IPR023346">
    <property type="entry name" value="Lysozyme-like_dom_sf"/>
</dbReference>
<feature type="domain" description="Lytic transglycosylase superhelical linker" evidence="4">
    <location>
        <begin position="460"/>
        <end position="519"/>
    </location>
</feature>
<dbReference type="PANTHER" id="PTHR37423:SF5">
    <property type="entry name" value="SOLUBLE LYTIC MUREIN TRANSGLYCOSYLASE"/>
    <property type="match status" value="1"/>
</dbReference>
<dbReference type="InterPro" id="IPR008939">
    <property type="entry name" value="Lytic_TGlycosylase_superhlx_U"/>
</dbReference>
<evidence type="ECO:0000256" key="1">
    <source>
        <dbReference type="ARBA" id="ARBA00007734"/>
    </source>
</evidence>
<evidence type="ECO:0000259" key="4">
    <source>
        <dbReference type="Pfam" id="PF14718"/>
    </source>
</evidence>
<dbReference type="EMBL" id="QPGB01000003">
    <property type="protein sequence ID" value="RCS57526.1"/>
    <property type="molecule type" value="Genomic_DNA"/>
</dbReference>
<feature type="domain" description="Transglycosylase SLT" evidence="3">
    <location>
        <begin position="540"/>
        <end position="645"/>
    </location>
</feature>
<dbReference type="SUPFAM" id="SSF48435">
    <property type="entry name" value="Bacterial muramidases"/>
    <property type="match status" value="1"/>
</dbReference>
<dbReference type="Gene3D" id="1.10.1240.20">
    <property type="entry name" value="Lytic transglycosylase, superhelical linker domain"/>
    <property type="match status" value="1"/>
</dbReference>
<keyword evidence="6" id="KW-1185">Reference proteome</keyword>
<keyword evidence="2" id="KW-0732">Signal</keyword>
<proteinExistence type="inferred from homology"/>
<evidence type="ECO:0000256" key="2">
    <source>
        <dbReference type="ARBA" id="ARBA00022729"/>
    </source>
</evidence>
<organism evidence="5 6">
    <name type="scientific">Parvibium lacunae</name>
    <dbReference type="NCBI Taxonomy" id="1888893"/>
    <lineage>
        <taxon>Bacteria</taxon>
        <taxon>Pseudomonadati</taxon>
        <taxon>Pseudomonadota</taxon>
        <taxon>Betaproteobacteria</taxon>
        <taxon>Burkholderiales</taxon>
        <taxon>Alcaligenaceae</taxon>
        <taxon>Parvibium</taxon>
    </lineage>
</organism>
<comment type="caution">
    <text evidence="5">The sequence shown here is derived from an EMBL/GenBank/DDBJ whole genome shotgun (WGS) entry which is preliminary data.</text>
</comment>
<dbReference type="Proteomes" id="UP000252357">
    <property type="component" value="Unassembled WGS sequence"/>
</dbReference>
<name>A0A368L1T7_9BURK</name>
<dbReference type="RefSeq" id="WP_114403008.1">
    <property type="nucleotide sequence ID" value="NZ_QPGB01000003.1"/>
</dbReference>
<protein>
    <submittedName>
        <fullName evidence="5">Lytic transglycosylase domain-containing protein</fullName>
    </submittedName>
</protein>
<dbReference type="GO" id="GO:0042597">
    <property type="term" value="C:periplasmic space"/>
    <property type="evidence" value="ECO:0007669"/>
    <property type="project" value="InterPro"/>
</dbReference>
<evidence type="ECO:0000259" key="3">
    <source>
        <dbReference type="Pfam" id="PF01464"/>
    </source>
</evidence>
<dbReference type="InterPro" id="IPR012289">
    <property type="entry name" value="Lytic_TGlycosylase_superhlx_L"/>
</dbReference>
<dbReference type="Pfam" id="PF01464">
    <property type="entry name" value="SLT"/>
    <property type="match status" value="1"/>
</dbReference>
<dbReference type="PANTHER" id="PTHR37423">
    <property type="entry name" value="SOLUBLE LYTIC MUREIN TRANSGLYCOSYLASE-RELATED"/>
    <property type="match status" value="1"/>
</dbReference>
<accession>A0A368L1T7</accession>
<comment type="similarity">
    <text evidence="1">Belongs to the transglycosylase Slt family.</text>
</comment>
<dbReference type="InterPro" id="IPR037061">
    <property type="entry name" value="Lytic_TGlycoase_superhlx_L_sf"/>
</dbReference>
<dbReference type="InterPro" id="IPR008258">
    <property type="entry name" value="Transglycosylase_SLT_dom_1"/>
</dbReference>